<evidence type="ECO:0000256" key="1">
    <source>
        <dbReference type="SAM" id="MobiDB-lite"/>
    </source>
</evidence>
<keyword evidence="4" id="KW-1185">Reference proteome</keyword>
<dbReference type="AlphaFoldDB" id="A0AA38NZX3"/>
<feature type="chain" id="PRO_5041246614" evidence="2">
    <location>
        <begin position="33"/>
        <end position="336"/>
    </location>
</feature>
<keyword evidence="2" id="KW-0732">Signal</keyword>
<sequence>MHPLQPIRPKFARSALLWGALMLFLSFHDHFGGTPVIKGVLAAPMNRNIPPSQQVDQHEHAQKEGVTLAQLEMGTQPLAHPGMQHVTSPPLARPVNPDNFRQNPQPVILPYLLPALPAQPAQPGGHPYQYAHPSESYSGMQPPAYPVHPDYSVVIELHLNRRRGQSKTARDDWEKSVLVSEYLTLIGAPSVFAISQPEDQGESSVKKGPGLGGSRRLATPGKSIGTLTYVSSPESTASVYSALEEFLEGIKHKRAETNLLYLTDALSDAEEKFRVDLNDDWYRYLGAMLGAHGTGSGGMIPKEDVETQVKYHEMFVEVMQHPALESYKDQLRWQWQ</sequence>
<reference evidence="3" key="1">
    <citation type="submission" date="2022-08" db="EMBL/GenBank/DDBJ databases">
        <authorList>
            <consortium name="DOE Joint Genome Institute"/>
            <person name="Min B."/>
            <person name="Riley R."/>
            <person name="Sierra-Patev S."/>
            <person name="Naranjo-Ortiz M."/>
            <person name="Looney B."/>
            <person name="Konkel Z."/>
            <person name="Slot J.C."/>
            <person name="Sakamoto Y."/>
            <person name="Steenwyk J.L."/>
            <person name="Rokas A."/>
            <person name="Carro J."/>
            <person name="Camarero S."/>
            <person name="Ferreira P."/>
            <person name="Molpeceres G."/>
            <person name="Ruiz-Duenas F.J."/>
            <person name="Serrano A."/>
            <person name="Henrissat B."/>
            <person name="Drula E."/>
            <person name="Hughes K.W."/>
            <person name="Mata J.L."/>
            <person name="Ishikawa N.K."/>
            <person name="Vargas-Isla R."/>
            <person name="Ushijima S."/>
            <person name="Smith C.A."/>
            <person name="Ahrendt S."/>
            <person name="Andreopoulos W."/>
            <person name="He G."/>
            <person name="Labutti K."/>
            <person name="Lipzen A."/>
            <person name="Ng V."/>
            <person name="Sandor L."/>
            <person name="Barry K."/>
            <person name="Martinez A.T."/>
            <person name="Xiao Y."/>
            <person name="Gibbons J.G."/>
            <person name="Terashima K."/>
            <person name="Hibbett D.S."/>
            <person name="Grigoriev I.V."/>
        </authorList>
    </citation>
    <scope>NUCLEOTIDE SEQUENCE</scope>
    <source>
        <strain evidence="3">TFB9207</strain>
    </source>
</reference>
<evidence type="ECO:0000313" key="4">
    <source>
        <dbReference type="Proteomes" id="UP001163846"/>
    </source>
</evidence>
<dbReference type="Proteomes" id="UP001163846">
    <property type="component" value="Unassembled WGS sequence"/>
</dbReference>
<protein>
    <submittedName>
        <fullName evidence="3">Uncharacterized protein</fullName>
    </submittedName>
</protein>
<evidence type="ECO:0000256" key="2">
    <source>
        <dbReference type="SAM" id="SignalP"/>
    </source>
</evidence>
<feature type="region of interest" description="Disordered" evidence="1">
    <location>
        <begin position="197"/>
        <end position="217"/>
    </location>
</feature>
<comment type="caution">
    <text evidence="3">The sequence shown here is derived from an EMBL/GenBank/DDBJ whole genome shotgun (WGS) entry which is preliminary data.</text>
</comment>
<feature type="signal peptide" evidence="2">
    <location>
        <begin position="1"/>
        <end position="32"/>
    </location>
</feature>
<gene>
    <name evidence="3" type="ORF">F5878DRAFT_665399</name>
</gene>
<dbReference type="EMBL" id="MU806643">
    <property type="protein sequence ID" value="KAJ3833733.1"/>
    <property type="molecule type" value="Genomic_DNA"/>
</dbReference>
<name>A0AA38NZX3_9AGAR</name>
<proteinExistence type="predicted"/>
<accession>A0AA38NZX3</accession>
<evidence type="ECO:0000313" key="3">
    <source>
        <dbReference type="EMBL" id="KAJ3833733.1"/>
    </source>
</evidence>
<organism evidence="3 4">
    <name type="scientific">Lentinula raphanica</name>
    <dbReference type="NCBI Taxonomy" id="153919"/>
    <lineage>
        <taxon>Eukaryota</taxon>
        <taxon>Fungi</taxon>
        <taxon>Dikarya</taxon>
        <taxon>Basidiomycota</taxon>
        <taxon>Agaricomycotina</taxon>
        <taxon>Agaricomycetes</taxon>
        <taxon>Agaricomycetidae</taxon>
        <taxon>Agaricales</taxon>
        <taxon>Marasmiineae</taxon>
        <taxon>Omphalotaceae</taxon>
        <taxon>Lentinula</taxon>
    </lineage>
</organism>